<feature type="transmembrane region" description="Helical" evidence="1">
    <location>
        <begin position="7"/>
        <end position="27"/>
    </location>
</feature>
<feature type="transmembrane region" description="Helical" evidence="1">
    <location>
        <begin position="33"/>
        <end position="53"/>
    </location>
</feature>
<sequence length="211" mass="23475">MLNYRNLLEIAEYVGLAVTVVGTVATFTGRSLLYGGIPLLIFLAIGLVNRYLLKQYMRSLTFNVKANVDLNTQAIEQLHHIAEANAVSANINTLKSTANLDMAALTDNLTTLNGTLQNILERQNALEQAIDAIQGELELVVRKFQQRPELEQVESLTHVIVDLQQFINQLPQWGALQQQQLNELQDKVSVAIANLPRQVEVAISDRLDNST</sequence>
<dbReference type="GeneID" id="301682096"/>
<evidence type="ECO:0000313" key="2">
    <source>
        <dbReference type="EMBL" id="GCE93146.1"/>
    </source>
</evidence>
<evidence type="ECO:0000256" key="1">
    <source>
        <dbReference type="SAM" id="Phobius"/>
    </source>
</evidence>
<comment type="caution">
    <text evidence="2">The sequence shown here is derived from an EMBL/GenBank/DDBJ whole genome shotgun (WGS) entry which is preliminary data.</text>
</comment>
<gene>
    <name evidence="2" type="ORF">NIES46_11950</name>
</gene>
<keyword evidence="3" id="KW-1185">Reference proteome</keyword>
<protein>
    <submittedName>
        <fullName evidence="2">Uncharacterized protein</fullName>
    </submittedName>
</protein>
<proteinExistence type="predicted"/>
<dbReference type="Proteomes" id="UP000326169">
    <property type="component" value="Unassembled WGS sequence"/>
</dbReference>
<dbReference type="RefSeq" id="WP_006619409.1">
    <property type="nucleotide sequence ID" value="NZ_BIMW01000063.1"/>
</dbReference>
<organism evidence="2 3">
    <name type="scientific">Limnospira platensis NIES-46</name>
    <dbReference type="NCBI Taxonomy" id="1236695"/>
    <lineage>
        <taxon>Bacteria</taxon>
        <taxon>Bacillati</taxon>
        <taxon>Cyanobacteriota</taxon>
        <taxon>Cyanophyceae</taxon>
        <taxon>Oscillatoriophycideae</taxon>
        <taxon>Oscillatoriales</taxon>
        <taxon>Sirenicapillariaceae</taxon>
        <taxon>Limnospira</taxon>
    </lineage>
</organism>
<keyword evidence="1" id="KW-0812">Transmembrane</keyword>
<keyword evidence="1" id="KW-1133">Transmembrane helix</keyword>
<dbReference type="EMBL" id="BIMW01000063">
    <property type="protein sequence ID" value="GCE93146.1"/>
    <property type="molecule type" value="Genomic_DNA"/>
</dbReference>
<accession>A0A5M3T5R8</accession>
<keyword evidence="1" id="KW-0472">Membrane</keyword>
<reference evidence="2 3" key="1">
    <citation type="journal article" date="2019" name="J Genomics">
        <title>The Draft Genome of a Hydrogen-producing Cyanobacterium, Arthrospira platensis NIES-46.</title>
        <authorList>
            <person name="Suzuki S."/>
            <person name="Yamaguchi H."/>
            <person name="Kawachi M."/>
        </authorList>
    </citation>
    <scope>NUCLEOTIDE SEQUENCE [LARGE SCALE GENOMIC DNA]</scope>
    <source>
        <strain evidence="2 3">NIES-46</strain>
    </source>
</reference>
<name>A0A5M3T5R8_LIMPL</name>
<evidence type="ECO:0000313" key="3">
    <source>
        <dbReference type="Proteomes" id="UP000326169"/>
    </source>
</evidence>